<evidence type="ECO:0000313" key="1">
    <source>
        <dbReference type="EMBL" id="QHT07416.1"/>
    </source>
</evidence>
<proteinExistence type="predicted"/>
<dbReference type="EMBL" id="MN739481">
    <property type="protein sequence ID" value="QHT07416.1"/>
    <property type="molecule type" value="Genomic_DNA"/>
</dbReference>
<sequence length="150" mass="16476">MPRNKGKVKPGAKHRLPDNNSRVISDLMLNTPSEDKRLFIVGRISAYEGGGTFVVGGQRTRVLGNKALDDAVKQRCKGLNGLSSDVWPYVIALLPANQTCGELLAIVEPEDAKQFSMLGFNVVKTDEEKDDAFVFANNEEPDEEVDITNL</sequence>
<organism evidence="1">
    <name type="scientific">viral metagenome</name>
    <dbReference type="NCBI Taxonomy" id="1070528"/>
    <lineage>
        <taxon>unclassified sequences</taxon>
        <taxon>metagenomes</taxon>
        <taxon>organismal metagenomes</taxon>
    </lineage>
</organism>
<protein>
    <submittedName>
        <fullName evidence="1">Uncharacterized protein</fullName>
    </submittedName>
</protein>
<accession>A0A6C0CRC5</accession>
<reference evidence="1" key="1">
    <citation type="journal article" date="2020" name="Nature">
        <title>Giant virus diversity and host interactions through global metagenomics.</title>
        <authorList>
            <person name="Schulz F."/>
            <person name="Roux S."/>
            <person name="Paez-Espino D."/>
            <person name="Jungbluth S."/>
            <person name="Walsh D.A."/>
            <person name="Denef V.J."/>
            <person name="McMahon K.D."/>
            <person name="Konstantinidis K.T."/>
            <person name="Eloe-Fadrosh E.A."/>
            <person name="Kyrpides N.C."/>
            <person name="Woyke T."/>
        </authorList>
    </citation>
    <scope>NUCLEOTIDE SEQUENCE</scope>
    <source>
        <strain evidence="1">GVMAG-M-3300021963-12</strain>
    </source>
</reference>
<dbReference type="AlphaFoldDB" id="A0A6C0CRC5"/>
<name>A0A6C0CRC5_9ZZZZ</name>